<dbReference type="KEGG" id="rbd:ALSL_0369"/>
<reference evidence="3" key="1">
    <citation type="submission" date="2018-04" db="EMBL/GenBank/DDBJ databases">
        <authorList>
            <person name="Watanabe M."/>
            <person name="Kojima H."/>
        </authorList>
    </citation>
    <scope>NUCLEOTIDE SEQUENCE [LARGE SCALE GENOMIC DNA]</scope>
    <source>
        <strain evidence="3">Dysh456</strain>
    </source>
</reference>
<dbReference type="InterPro" id="IPR027354">
    <property type="entry name" value="YcgL_dom"/>
</dbReference>
<dbReference type="PANTHER" id="PTHR38109:SF1">
    <property type="entry name" value="PROTEIN YCGL"/>
    <property type="match status" value="1"/>
</dbReference>
<name>A0A2Z6E1Z9_9GAMM</name>
<accession>A0A2Z6E1Z9</accession>
<evidence type="ECO:0000313" key="3">
    <source>
        <dbReference type="Proteomes" id="UP000270530"/>
    </source>
</evidence>
<dbReference type="SUPFAM" id="SSF160191">
    <property type="entry name" value="YcgL-like"/>
    <property type="match status" value="1"/>
</dbReference>
<organism evidence="2 3">
    <name type="scientific">Aerosticca soli</name>
    <dbReference type="NCBI Taxonomy" id="2010829"/>
    <lineage>
        <taxon>Bacteria</taxon>
        <taxon>Pseudomonadati</taxon>
        <taxon>Pseudomonadota</taxon>
        <taxon>Gammaproteobacteria</taxon>
        <taxon>Lysobacterales</taxon>
        <taxon>Rhodanobacteraceae</taxon>
        <taxon>Aerosticca</taxon>
    </lineage>
</organism>
<keyword evidence="3" id="KW-1185">Reference proteome</keyword>
<evidence type="ECO:0000313" key="2">
    <source>
        <dbReference type="EMBL" id="BBD79040.1"/>
    </source>
</evidence>
<proteinExistence type="predicted"/>
<evidence type="ECO:0000259" key="1">
    <source>
        <dbReference type="PROSITE" id="PS51648"/>
    </source>
</evidence>
<dbReference type="RefSeq" id="WP_126536094.1">
    <property type="nucleotide sequence ID" value="NZ_AP018560.1"/>
</dbReference>
<dbReference type="Proteomes" id="UP000270530">
    <property type="component" value="Chromosome"/>
</dbReference>
<protein>
    <submittedName>
        <fullName evidence="2">Protein YcgL</fullName>
    </submittedName>
</protein>
<reference evidence="3" key="2">
    <citation type="submission" date="2018-06" db="EMBL/GenBank/DDBJ databases">
        <title>Genome sequence of Rhodanobacteraceae bacterium strain Dysh456.</title>
        <authorList>
            <person name="Fukui M."/>
        </authorList>
    </citation>
    <scope>NUCLEOTIDE SEQUENCE [LARGE SCALE GENOMIC DNA]</scope>
    <source>
        <strain evidence="3">Dysh456</strain>
    </source>
</reference>
<gene>
    <name evidence="2" type="ORF">ALSL_0369</name>
</gene>
<dbReference type="Pfam" id="PF05166">
    <property type="entry name" value="YcgL"/>
    <property type="match status" value="1"/>
</dbReference>
<dbReference type="AlphaFoldDB" id="A0A2Z6E1Z9"/>
<dbReference type="OrthoDB" id="7062382at2"/>
<dbReference type="EMBL" id="AP018560">
    <property type="protein sequence ID" value="BBD79040.1"/>
    <property type="molecule type" value="Genomic_DNA"/>
</dbReference>
<dbReference type="InterPro" id="IPR038068">
    <property type="entry name" value="YcgL-like_sf"/>
</dbReference>
<dbReference type="PROSITE" id="PS51648">
    <property type="entry name" value="YCGL"/>
    <property type="match status" value="1"/>
</dbReference>
<dbReference type="PANTHER" id="PTHR38109">
    <property type="entry name" value="PROTEIN YCGL"/>
    <property type="match status" value="1"/>
</dbReference>
<dbReference type="Gene3D" id="3.10.510.20">
    <property type="entry name" value="YcgL domain"/>
    <property type="match status" value="1"/>
</dbReference>
<sequence>MHCYVYASQHKRDTYVWLLARDDFTVLPEALALLLGDLRFVLEVDLDERRQLPHEDSRLVLAHLREQGWHLQLPPGETLAVGPMLAGARQAPMSERRDED</sequence>
<feature type="domain" description="YcgL" evidence="1">
    <location>
        <begin position="1"/>
        <end position="85"/>
    </location>
</feature>